<evidence type="ECO:0000313" key="2">
    <source>
        <dbReference type="EMBL" id="CAK5282231.1"/>
    </source>
</evidence>
<feature type="region of interest" description="Disordered" evidence="1">
    <location>
        <begin position="246"/>
        <end position="273"/>
    </location>
</feature>
<reference evidence="2" key="1">
    <citation type="submission" date="2023-11" db="EMBL/GenBank/DDBJ databases">
        <authorList>
            <person name="De Vega J J."/>
            <person name="De Vega J J."/>
        </authorList>
    </citation>
    <scope>NUCLEOTIDE SEQUENCE</scope>
</reference>
<keyword evidence="3" id="KW-1185">Reference proteome</keyword>
<dbReference type="EMBL" id="CAVNYO010000448">
    <property type="protein sequence ID" value="CAK5282231.1"/>
    <property type="molecule type" value="Genomic_DNA"/>
</dbReference>
<comment type="caution">
    <text evidence="2">The sequence shown here is derived from an EMBL/GenBank/DDBJ whole genome shotgun (WGS) entry which is preliminary data.</text>
</comment>
<feature type="compositionally biased region" description="Polar residues" evidence="1">
    <location>
        <begin position="364"/>
        <end position="376"/>
    </location>
</feature>
<dbReference type="Proteomes" id="UP001295794">
    <property type="component" value="Unassembled WGS sequence"/>
</dbReference>
<sequence>MPTTPTPASPSTLHHTTGTNNDIIGTVMLDKLTKEFNLGPPEIEHLRLFVRLGSLQGGLATADLATRLCMFAGQQGDVAERRRIHEAEVREGRDHRSILRDLEQCLNETFILTAPQRNNIRSVILNLVLDPKRTSYSNLYNEALAELKAKKDKLELDNVFNIPARLKKASSSIKNQCSSVRNGLRVDLIDGVHPNTFCELGTFVADLLLKYKGLVIKDQAVLDPFNVHLALLCRFVFDNPQLITTAKENEDDDNQGGYEESEESRPRKRKAKSGRTAKGQCFWDRVEEYLAKQIAIRGKNFASPEWKRYINQIVKDDQAKFRGLKPGSPVLDNCASSEECGSEGATAPAPSGLQADSEFWAQMGSGSPLTGGQLLS</sequence>
<evidence type="ECO:0000256" key="1">
    <source>
        <dbReference type="SAM" id="MobiDB-lite"/>
    </source>
</evidence>
<feature type="compositionally biased region" description="Acidic residues" evidence="1">
    <location>
        <begin position="249"/>
        <end position="262"/>
    </location>
</feature>
<accession>A0AAD2HU99</accession>
<name>A0AAD2HU99_9AGAR</name>
<gene>
    <name evidence="2" type="ORF">MYCIT1_LOCUS33814</name>
</gene>
<feature type="region of interest" description="Disordered" evidence="1">
    <location>
        <begin position="336"/>
        <end position="376"/>
    </location>
</feature>
<evidence type="ECO:0000313" key="3">
    <source>
        <dbReference type="Proteomes" id="UP001295794"/>
    </source>
</evidence>
<organism evidence="2 3">
    <name type="scientific">Mycena citricolor</name>
    <dbReference type="NCBI Taxonomy" id="2018698"/>
    <lineage>
        <taxon>Eukaryota</taxon>
        <taxon>Fungi</taxon>
        <taxon>Dikarya</taxon>
        <taxon>Basidiomycota</taxon>
        <taxon>Agaricomycotina</taxon>
        <taxon>Agaricomycetes</taxon>
        <taxon>Agaricomycetidae</taxon>
        <taxon>Agaricales</taxon>
        <taxon>Marasmiineae</taxon>
        <taxon>Mycenaceae</taxon>
        <taxon>Mycena</taxon>
    </lineage>
</organism>
<dbReference type="AlphaFoldDB" id="A0AAD2HU99"/>
<protein>
    <submittedName>
        <fullName evidence="2">Uncharacterized protein</fullName>
    </submittedName>
</protein>
<proteinExistence type="predicted"/>